<evidence type="ECO:0000256" key="2">
    <source>
        <dbReference type="SAM" id="MobiDB-lite"/>
    </source>
</evidence>
<dbReference type="Proteomes" id="UP000321720">
    <property type="component" value="Unassembled WGS sequence"/>
</dbReference>
<accession>A0A511JD69</accession>
<dbReference type="AlphaFoldDB" id="A0A511JD69"/>
<organism evidence="4 5">
    <name type="scientific">Cellulomonas composti</name>
    <dbReference type="NCBI Taxonomy" id="266130"/>
    <lineage>
        <taxon>Bacteria</taxon>
        <taxon>Bacillati</taxon>
        <taxon>Actinomycetota</taxon>
        <taxon>Actinomycetes</taxon>
        <taxon>Micrococcales</taxon>
        <taxon>Cellulomonadaceae</taxon>
        <taxon>Cellulomonas</taxon>
    </lineage>
</organism>
<gene>
    <name evidence="4" type="ORF">CCO02nite_26060</name>
</gene>
<dbReference type="Pfam" id="PF01575">
    <property type="entry name" value="MaoC_dehydratas"/>
    <property type="match status" value="1"/>
</dbReference>
<sequence length="302" mass="32186">MIVDLGHVPGLGGLYARGAATSGRLAVTRRTGSAPTALPDVTYRVRGVRASLDHLGAYQRLVGESAADTLPAGFVHVLAFPVATALLARSDFPLPLLGMVHLANVVEQRRPVRFDEPLDVVAHARDLRPHRRGTQVDLVVDVLAGDEHVWRGTSTYLATSVRLPSDEPAGPTDPDAPDAPDGRTPFVAPLPTGRWKLAADTGRRYAEVSGDRNPIHLSALSAKALGFSRAIAHGMYTASRLLADVGLARGDAFIWSVEFIKPVLLPGTVAVSTRRADPGFALAAWDPRTSKPHVVGRVEPLV</sequence>
<keyword evidence="5" id="KW-1185">Reference proteome</keyword>
<proteinExistence type="inferred from homology"/>
<dbReference type="Gene3D" id="3.10.129.10">
    <property type="entry name" value="Hotdog Thioesterase"/>
    <property type="match status" value="1"/>
</dbReference>
<name>A0A511JD69_9CELL</name>
<comment type="caution">
    <text evidence="4">The sequence shown here is derived from an EMBL/GenBank/DDBJ whole genome shotgun (WGS) entry which is preliminary data.</text>
</comment>
<reference evidence="4 5" key="1">
    <citation type="submission" date="2019-07" db="EMBL/GenBank/DDBJ databases">
        <title>Whole genome shotgun sequence of Cellulomonas composti NBRC 100758.</title>
        <authorList>
            <person name="Hosoyama A."/>
            <person name="Uohara A."/>
            <person name="Ohji S."/>
            <person name="Ichikawa N."/>
        </authorList>
    </citation>
    <scope>NUCLEOTIDE SEQUENCE [LARGE SCALE GENOMIC DNA]</scope>
    <source>
        <strain evidence="4 5">NBRC 100758</strain>
    </source>
</reference>
<dbReference type="RefSeq" id="WP_246117540.1">
    <property type="nucleotide sequence ID" value="NZ_BJWG01000012.1"/>
</dbReference>
<dbReference type="PANTHER" id="PTHR43841:SF3">
    <property type="entry name" value="(3R)-HYDROXYACYL-ACP DEHYDRATASE SUBUNIT HADB"/>
    <property type="match status" value="1"/>
</dbReference>
<comment type="similarity">
    <text evidence="1">Belongs to the enoyl-CoA hydratase/isomerase family.</text>
</comment>
<dbReference type="PANTHER" id="PTHR43841">
    <property type="entry name" value="3-HYDROXYACYL-THIOESTER DEHYDRATASE HTDX-RELATED"/>
    <property type="match status" value="1"/>
</dbReference>
<feature type="region of interest" description="Disordered" evidence="2">
    <location>
        <begin position="161"/>
        <end position="186"/>
    </location>
</feature>
<dbReference type="InterPro" id="IPR029069">
    <property type="entry name" value="HotDog_dom_sf"/>
</dbReference>
<evidence type="ECO:0000256" key="1">
    <source>
        <dbReference type="ARBA" id="ARBA00005254"/>
    </source>
</evidence>
<feature type="domain" description="MaoC-like" evidence="3">
    <location>
        <begin position="197"/>
        <end position="274"/>
    </location>
</feature>
<dbReference type="InterPro" id="IPR002539">
    <property type="entry name" value="MaoC-like_dom"/>
</dbReference>
<evidence type="ECO:0000313" key="5">
    <source>
        <dbReference type="Proteomes" id="UP000321720"/>
    </source>
</evidence>
<protein>
    <submittedName>
        <fullName evidence="4">Acyl dehydratase</fullName>
    </submittedName>
</protein>
<evidence type="ECO:0000313" key="4">
    <source>
        <dbReference type="EMBL" id="GEL95948.1"/>
    </source>
</evidence>
<evidence type="ECO:0000259" key="3">
    <source>
        <dbReference type="Pfam" id="PF01575"/>
    </source>
</evidence>
<dbReference type="EMBL" id="BJWG01000012">
    <property type="protein sequence ID" value="GEL95948.1"/>
    <property type="molecule type" value="Genomic_DNA"/>
</dbReference>
<dbReference type="SUPFAM" id="SSF54637">
    <property type="entry name" value="Thioesterase/thiol ester dehydrase-isomerase"/>
    <property type="match status" value="2"/>
</dbReference>